<dbReference type="WBParaSite" id="nRc.2.0.1.t03138-RA">
    <property type="protein sequence ID" value="nRc.2.0.1.t03138-RA"/>
    <property type="gene ID" value="nRc.2.0.1.g03138"/>
</dbReference>
<proteinExistence type="predicted"/>
<sequence>MLRLNMASATTAIGKRFWTLGAQKTSLLMYGTQVFVTQVFTDEGLLAANALINSSTIVFKDGCFVGQRTERNAIDTMLPNKREIFVPFGSIGGYRRSFSRKLQLSFSIES</sequence>
<name>A0A915HMF1_ROMCU</name>
<reference evidence="2" key="1">
    <citation type="submission" date="2022-11" db="UniProtKB">
        <authorList>
            <consortium name="WormBaseParasite"/>
        </authorList>
    </citation>
    <scope>IDENTIFICATION</scope>
</reference>
<dbReference type="AlphaFoldDB" id="A0A915HMF1"/>
<accession>A0A915HMF1</accession>
<dbReference type="Proteomes" id="UP000887565">
    <property type="component" value="Unplaced"/>
</dbReference>
<protein>
    <submittedName>
        <fullName evidence="2">Uncharacterized protein</fullName>
    </submittedName>
</protein>
<organism evidence="1 2">
    <name type="scientific">Romanomermis culicivorax</name>
    <name type="common">Nematode worm</name>
    <dbReference type="NCBI Taxonomy" id="13658"/>
    <lineage>
        <taxon>Eukaryota</taxon>
        <taxon>Metazoa</taxon>
        <taxon>Ecdysozoa</taxon>
        <taxon>Nematoda</taxon>
        <taxon>Enoplea</taxon>
        <taxon>Dorylaimia</taxon>
        <taxon>Mermithida</taxon>
        <taxon>Mermithoidea</taxon>
        <taxon>Mermithidae</taxon>
        <taxon>Romanomermis</taxon>
    </lineage>
</organism>
<evidence type="ECO:0000313" key="2">
    <source>
        <dbReference type="WBParaSite" id="nRc.2.0.1.t03138-RA"/>
    </source>
</evidence>
<evidence type="ECO:0000313" key="1">
    <source>
        <dbReference type="Proteomes" id="UP000887565"/>
    </source>
</evidence>
<keyword evidence="1" id="KW-1185">Reference proteome</keyword>